<feature type="transmembrane region" description="Helical" evidence="17">
    <location>
        <begin position="1256"/>
        <end position="1277"/>
    </location>
</feature>
<comment type="caution">
    <text evidence="17">Lacks conserved residue(s) required for the propagation of feature annotation.</text>
</comment>
<keyword evidence="3 17" id="KW-0894">Sodium channel</keyword>
<dbReference type="SUPFAM" id="SSF81324">
    <property type="entry name" value="Voltage-gated potassium channels"/>
    <property type="match status" value="4"/>
</dbReference>
<keyword evidence="12" id="KW-1015">Disulfide bond</keyword>
<feature type="transmembrane region" description="Helical" evidence="17">
    <location>
        <begin position="1017"/>
        <end position="1035"/>
    </location>
</feature>
<evidence type="ECO:0000256" key="1">
    <source>
        <dbReference type="ARBA" id="ARBA00004651"/>
    </source>
</evidence>
<dbReference type="InterPro" id="IPR001696">
    <property type="entry name" value="Na_channel_asu"/>
</dbReference>
<dbReference type="Gene3D" id="1.10.287.70">
    <property type="match status" value="4"/>
</dbReference>
<feature type="domain" description="Ion transport" evidence="19">
    <location>
        <begin position="642"/>
        <end position="872"/>
    </location>
</feature>
<dbReference type="PANTHER" id="PTHR10037">
    <property type="entry name" value="VOLTAGE-GATED CATION CHANNEL CALCIUM AND SODIUM"/>
    <property type="match status" value="1"/>
</dbReference>
<evidence type="ECO:0000259" key="19">
    <source>
        <dbReference type="Pfam" id="PF00520"/>
    </source>
</evidence>
<reference evidence="20" key="1">
    <citation type="submission" date="2025-08" db="UniProtKB">
        <authorList>
            <consortium name="Ensembl"/>
        </authorList>
    </citation>
    <scope>IDENTIFICATION</scope>
</reference>
<evidence type="ECO:0000256" key="13">
    <source>
        <dbReference type="ARBA" id="ARBA00023180"/>
    </source>
</evidence>
<evidence type="ECO:0000256" key="4">
    <source>
        <dbReference type="ARBA" id="ARBA00022475"/>
    </source>
</evidence>
<keyword evidence="21" id="KW-1185">Reference proteome</keyword>
<dbReference type="OMA" id="FMAINTE"/>
<dbReference type="GO" id="GO:0001518">
    <property type="term" value="C:voltage-gated sodium channel complex"/>
    <property type="evidence" value="ECO:0007669"/>
    <property type="project" value="UniProtKB-UniRule"/>
</dbReference>
<feature type="coiled-coil region" evidence="18">
    <location>
        <begin position="390"/>
        <end position="421"/>
    </location>
</feature>
<evidence type="ECO:0000256" key="11">
    <source>
        <dbReference type="ARBA" id="ARBA00023136"/>
    </source>
</evidence>
<feature type="transmembrane region" description="Helical" evidence="17">
    <location>
        <begin position="844"/>
        <end position="867"/>
    </location>
</feature>
<feature type="domain" description="Ion transport" evidence="19">
    <location>
        <begin position="149"/>
        <end position="402"/>
    </location>
</feature>
<dbReference type="FunFam" id="1.20.120.350:FF:000003">
    <property type="entry name" value="Voltage-dependent sodium channel"/>
    <property type="match status" value="1"/>
</dbReference>
<keyword evidence="5 17" id="KW-0812">Transmembrane</keyword>
<keyword evidence="15 17" id="KW-0407">Ion channel</keyword>
<evidence type="ECO:0000256" key="8">
    <source>
        <dbReference type="ARBA" id="ARBA00022989"/>
    </source>
</evidence>
<feature type="transmembrane region" description="Helical" evidence="17">
    <location>
        <begin position="1453"/>
        <end position="1478"/>
    </location>
</feature>
<feature type="transmembrane region" description="Helical" evidence="17">
    <location>
        <begin position="1056"/>
        <end position="1075"/>
    </location>
</feature>
<keyword evidence="7 17" id="KW-0851">Voltage-gated channel</keyword>
<keyword evidence="9 17" id="KW-0915">Sodium</keyword>
<dbReference type="CDD" id="cd13433">
    <property type="entry name" value="Na_channel_gate"/>
    <property type="match status" value="1"/>
</dbReference>
<proteinExistence type="inferred from homology"/>
<accession>A0A8C4NM16</accession>
<feature type="transmembrane region" description="Helical" evidence="17">
    <location>
        <begin position="643"/>
        <end position="661"/>
    </location>
</feature>
<dbReference type="Proteomes" id="UP000694388">
    <property type="component" value="Unplaced"/>
</dbReference>
<keyword evidence="10 17" id="KW-0406">Ion transport</keyword>
<evidence type="ECO:0000256" key="12">
    <source>
        <dbReference type="ARBA" id="ARBA00023157"/>
    </source>
</evidence>
<evidence type="ECO:0000313" key="21">
    <source>
        <dbReference type="Proteomes" id="UP000694388"/>
    </source>
</evidence>
<evidence type="ECO:0000256" key="10">
    <source>
        <dbReference type="ARBA" id="ARBA00023065"/>
    </source>
</evidence>
<evidence type="ECO:0000256" key="17">
    <source>
        <dbReference type="RuleBase" id="RU361132"/>
    </source>
</evidence>
<dbReference type="FunFam" id="1.20.120.350:FF:000002">
    <property type="entry name" value="Sodium channel protein"/>
    <property type="match status" value="1"/>
</dbReference>
<keyword evidence="4" id="KW-1003">Cell membrane</keyword>
<dbReference type="InterPro" id="IPR027359">
    <property type="entry name" value="Volt_channel_dom_sf"/>
</dbReference>
<evidence type="ECO:0000256" key="9">
    <source>
        <dbReference type="ARBA" id="ARBA00023053"/>
    </source>
</evidence>
<feature type="domain" description="Ion transport" evidence="19">
    <location>
        <begin position="1015"/>
        <end position="1286"/>
    </location>
</feature>
<keyword evidence="13" id="KW-0325">Glycoprotein</keyword>
<keyword evidence="18" id="KW-0175">Coiled coil</keyword>
<evidence type="ECO:0000256" key="15">
    <source>
        <dbReference type="ARBA" id="ARBA00023303"/>
    </source>
</evidence>
<feature type="transmembrane region" description="Helical" evidence="17">
    <location>
        <begin position="763"/>
        <end position="786"/>
    </location>
</feature>
<dbReference type="InterPro" id="IPR005821">
    <property type="entry name" value="Ion_trans_dom"/>
</dbReference>
<sequence length="1771" mass="202505">MAETETPSDVDNGFFHRLTPELLATIKDRAAKNGVDSKVGYPAKNLQPLNYLESERTLPFLYGDVPKELVSEPLEDLDPYYAKEMTFIVVNKNKTLFRLNATNALYIFSPFNSIRRKAIQIFTHSYPLIAICPLCSSLHRTRVCPENSYVFTVIYTIEVIIKVISRGFILGKFTFLRDPWNWLDFLVVLMTYLTELMDMGKIGALRLFRVLRALKTISVIPGLKIIVRALIQSVKKLLDVTILTIFCLSIFALVGLQLFMGNLKHKCVRWPPPWCTNKENVTWDNKTEYYIRNEGNYYKLNNVSLLCGNSSMAGQCPENYLCLKVGENPDYGYTNYDNFGWAFLSLFRLMTQDYWENLFQKTLRASGKVYMIFFIMVIFLGSFYLINLILAVVAKAYEDQERALEDEEAEEEAESQNMLEQLNIKADDEEFQDCLRSLASNTNYTRRLLLAPCTTGRKYALDDISHHVVILKGQPNVAFAAKTYERWSSSDEGEVTCQSLIVTAIPMIDLNSNRSDDDERDAVWMSFVCTILYNRKARVSRKGNSTILKMSFVILERPSLAPLSINIAFSIVLQQCLHELELPCLSCAGLSASKWLLCCVTERSKPKCSPYWKSFALKVLIWECCPQWLRIKGFAKIVVTDPFMDLTITICIVLNTLFMAMEHHPISPVFKGILSAGNTCFTIIFTVEMLLKLVALDPFYYFQNKWNIFDSCIVTLSLVEFALVDFDGLSVLRSFRLLRVFKLARSWPTMYALIKIIGNSVGALGNLTIVLIMIIFIFAVVGVQLFGKSYEESIACENVDHLKPFRWHMRDFFHSLLIIFRILCGEWIENMWVCMELVNTWQCIIVFMIVMVIGNLVVLNLFLALLLSSFSADKFASSDDDSDVTNISIALERIATAINNKKAKFFRFIHRVLPSSFSSNVKMLDKPVLEQSNIVEETNVNSTPYQTIKVVNTNGSAMKIPLAIPEYEVSLFLISVSLPAAIMTFCPFLFTMDMSKGFWRKWWLFRQTCYVIVEHPWFESFIVFMIILSSGALAFEDVYVGKYKLLKKVLENADRLFTYVFIVEMLLKWVAYGFKKYFTNVWCWLDFLIVGVSVISLAASLLKSDKFTAIKSLRTLRALRPLRALSRFEGMRVVVNALLGAIPSIINVLLVCLIFWLIFSIMGVNLFKGKFYRCVNATTEERIEDVNLTTKNNCEVLGNARWANLPINFDNVAAGYLALLQVATYKGWMDVMYAAVDSKKVNEQPKFENSLYCYCYFIFFIIFGSFFILNLFIGVIIDNFNQQKKKIRGEDIFLTEEQKKYHSAMKKLGSKKPIKPTPRPSNKIQGFVFDIISNQIFDIAIMVLICINMLTMMIETEDQSKTMENALYFVNIVFIGIFTGECTLKMFALRYHFFKFPWNVFDLVVVVISILGLVLQDTINKYFLEPTIFRVLRLCRIGRILRLIRGAQGIRTLLFALLMSLPALFNIGLLLFLIMYIFSIFGMAQFGFLRHTKGINDMFNFETFSGSMLCLFQITTSAGWDGLLAPTLMVESPDCDPKFVHAGTNVVGNCGNRLIGITFFVTYIIISFLVVVNMYIAIILENFNVANEESEDPLSEDDFEMFFEMWSKFDPGATQYINYAELPDFIDALDAPLKVSKPNDLHIAVMDLPMMEGDRIHCLDVLFALTKRVLGEGEAVDGIRKDMEVRFSKEDEITLEPVTTTLLRRQAEVAATVIQRACRNWLDGHHAGDCNNFLTNMMDERKTSEGSVHNHRNDCAHCDNSIEIVVKSPSA</sequence>
<feature type="transmembrane region" description="Helical" evidence="17">
    <location>
        <begin position="237"/>
        <end position="259"/>
    </location>
</feature>
<feature type="transmembrane region" description="Helical" evidence="17">
    <location>
        <begin position="673"/>
        <end position="694"/>
    </location>
</feature>
<feature type="transmembrane region" description="Helical" evidence="17">
    <location>
        <begin position="1366"/>
        <end position="1384"/>
    </location>
</feature>
<feature type="domain" description="Ion transport" evidence="19">
    <location>
        <begin position="1335"/>
        <end position="1590"/>
    </location>
</feature>
<dbReference type="FunFam" id="1.10.287.70:FF:000049">
    <property type="entry name" value="Voltage-dependent sodium channel 2"/>
    <property type="match status" value="1"/>
</dbReference>
<evidence type="ECO:0000313" key="20">
    <source>
        <dbReference type="Ensembl" id="ENSEBUP00000005153.1"/>
    </source>
</evidence>
<dbReference type="GO" id="GO:0005248">
    <property type="term" value="F:voltage-gated sodium channel activity"/>
    <property type="evidence" value="ECO:0007669"/>
    <property type="project" value="InterPro"/>
</dbReference>
<protein>
    <recommendedName>
        <fullName evidence="17">Sodium channel protein</fullName>
    </recommendedName>
</protein>
<dbReference type="PANTHER" id="PTHR10037:SF288">
    <property type="entry name" value="SODIUM CHANNEL PROTEIN PARA"/>
    <property type="match status" value="1"/>
</dbReference>
<feature type="transmembrane region" description="Helical" evidence="17">
    <location>
        <begin position="180"/>
        <end position="198"/>
    </location>
</feature>
<evidence type="ECO:0000256" key="18">
    <source>
        <dbReference type="SAM" id="Coils"/>
    </source>
</evidence>
<feature type="transmembrane region" description="Helical" evidence="17">
    <location>
        <begin position="969"/>
        <end position="990"/>
    </location>
</feature>
<evidence type="ECO:0000256" key="2">
    <source>
        <dbReference type="ARBA" id="ARBA00022448"/>
    </source>
</evidence>
<dbReference type="FunFam" id="1.10.238.10:FF:000002">
    <property type="entry name" value="Sodium channel protein"/>
    <property type="match status" value="1"/>
</dbReference>
<feature type="transmembrane region" description="Helical" evidence="17">
    <location>
        <begin position="1081"/>
        <end position="1102"/>
    </location>
</feature>
<keyword evidence="6" id="KW-0677">Repeat</keyword>
<dbReference type="InterPro" id="IPR043203">
    <property type="entry name" value="VGCC_Ca_Na"/>
</dbReference>
<evidence type="ECO:0000256" key="14">
    <source>
        <dbReference type="ARBA" id="ARBA00023201"/>
    </source>
</evidence>
<feature type="transmembrane region" description="Helical" evidence="17">
    <location>
        <begin position="1336"/>
        <end position="1354"/>
    </location>
</feature>
<dbReference type="FunFam" id="1.10.287.70:FF:000001">
    <property type="entry name" value="Sodium channel protein"/>
    <property type="match status" value="1"/>
</dbReference>
<feature type="transmembrane region" description="Helical" evidence="17">
    <location>
        <begin position="1133"/>
        <end position="1159"/>
    </location>
</feature>
<dbReference type="Gene3D" id="1.10.238.10">
    <property type="entry name" value="EF-hand"/>
    <property type="match status" value="1"/>
</dbReference>
<dbReference type="Pfam" id="PF00520">
    <property type="entry name" value="Ion_trans"/>
    <property type="match status" value="4"/>
</dbReference>
<evidence type="ECO:0000256" key="5">
    <source>
        <dbReference type="ARBA" id="ARBA00022692"/>
    </source>
</evidence>
<evidence type="ECO:0000256" key="3">
    <source>
        <dbReference type="ARBA" id="ARBA00022461"/>
    </source>
</evidence>
<feature type="transmembrane region" description="Helical" evidence="17">
    <location>
        <begin position="369"/>
        <end position="394"/>
    </location>
</feature>
<organism evidence="20 21">
    <name type="scientific">Eptatretus burgeri</name>
    <name type="common">Inshore hagfish</name>
    <dbReference type="NCBI Taxonomy" id="7764"/>
    <lineage>
        <taxon>Eukaryota</taxon>
        <taxon>Metazoa</taxon>
        <taxon>Chordata</taxon>
        <taxon>Craniata</taxon>
        <taxon>Vertebrata</taxon>
        <taxon>Cyclostomata</taxon>
        <taxon>Myxini</taxon>
        <taxon>Myxiniformes</taxon>
        <taxon>Myxinidae</taxon>
        <taxon>Eptatretinae</taxon>
        <taxon>Eptatretus</taxon>
    </lineage>
</organism>
<keyword evidence="14 17" id="KW-0739">Sodium transport</keyword>
<comment type="function">
    <text evidence="17">Mediates the voltage-dependent sodium ion permeability of excitable membranes. Assuming opened or closed conformations in response to the voltage difference across the membrane, the protein forms a sodium-selective channel through which Na(+) ions may pass in accordance with their electrochemical gradient.</text>
</comment>
<feature type="transmembrane region" description="Helical" evidence="17">
    <location>
        <begin position="1554"/>
        <end position="1580"/>
    </location>
</feature>
<name>A0A8C4NM16_EPTBU</name>
<evidence type="ECO:0000256" key="7">
    <source>
        <dbReference type="ARBA" id="ARBA00022882"/>
    </source>
</evidence>
<dbReference type="GO" id="GO:0086010">
    <property type="term" value="P:membrane depolarization during action potential"/>
    <property type="evidence" value="ECO:0007669"/>
    <property type="project" value="TreeGrafter"/>
</dbReference>
<keyword evidence="8 17" id="KW-1133">Transmembrane helix</keyword>
<evidence type="ECO:0000256" key="6">
    <source>
        <dbReference type="ARBA" id="ARBA00022737"/>
    </source>
</evidence>
<dbReference type="PRINTS" id="PR00170">
    <property type="entry name" value="NACHANNEL"/>
</dbReference>
<keyword evidence="11 17" id="KW-0472">Membrane</keyword>
<dbReference type="Gene3D" id="1.20.120.350">
    <property type="entry name" value="Voltage-gated potassium channels. Chain C"/>
    <property type="match status" value="4"/>
</dbReference>
<dbReference type="InterPro" id="IPR044564">
    <property type="entry name" value="Na_chnl_inactivation_gate"/>
</dbReference>
<evidence type="ECO:0000256" key="16">
    <source>
        <dbReference type="ARBA" id="ARBA00036239"/>
    </source>
</evidence>
<feature type="transmembrane region" description="Helical" evidence="17">
    <location>
        <begin position="1396"/>
        <end position="1415"/>
    </location>
</feature>
<dbReference type="GeneTree" id="ENSGT00940000154992"/>
<dbReference type="GO" id="GO:0019228">
    <property type="term" value="P:neuronal action potential"/>
    <property type="evidence" value="ECO:0007669"/>
    <property type="project" value="TreeGrafter"/>
</dbReference>
<comment type="subcellular location">
    <subcellularLocation>
        <location evidence="1 17">Cell membrane</location>
        <topology evidence="1 17">Multi-pass membrane protein</topology>
    </subcellularLocation>
</comment>
<dbReference type="Ensembl" id="ENSEBUT00000005591.1">
    <property type="protein sequence ID" value="ENSEBUP00000005153.1"/>
    <property type="gene ID" value="ENSEBUG00000003466.1"/>
</dbReference>
<feature type="transmembrane region" description="Helical" evidence="17">
    <location>
        <begin position="149"/>
        <end position="168"/>
    </location>
</feature>
<comment type="catalytic activity">
    <reaction evidence="16">
        <text>Na(+)(in) = Na(+)(out)</text>
        <dbReference type="Rhea" id="RHEA:34963"/>
        <dbReference type="ChEBI" id="CHEBI:29101"/>
    </reaction>
</comment>
<reference evidence="20" key="2">
    <citation type="submission" date="2025-09" db="UniProtKB">
        <authorList>
            <consortium name="Ensembl"/>
        </authorList>
    </citation>
    <scope>IDENTIFICATION</scope>
</reference>
<dbReference type="FunFam" id="1.20.120.350:FF:000004">
    <property type="entry name" value="Sodium channel protein"/>
    <property type="match status" value="1"/>
</dbReference>
<keyword evidence="2 17" id="KW-0813">Transport</keyword>
<comment type="similarity">
    <text evidence="17">Belongs to the sodium channel (TC 1.A.1.10) family.</text>
</comment>